<evidence type="ECO:0000256" key="2">
    <source>
        <dbReference type="ARBA" id="ARBA00009706"/>
    </source>
</evidence>
<reference evidence="9 10" key="1">
    <citation type="submission" date="2022-05" db="EMBL/GenBank/DDBJ databases">
        <authorList>
            <consortium name="Genoscope - CEA"/>
            <person name="William W."/>
        </authorList>
    </citation>
    <scope>NUCLEOTIDE SEQUENCE [LARGE SCALE GENOMIC DNA]</scope>
</reference>
<evidence type="ECO:0000256" key="1">
    <source>
        <dbReference type="ARBA" id="ARBA00004141"/>
    </source>
</evidence>
<gene>
    <name evidence="9" type="ORF">PLOB_00034497</name>
</gene>
<evidence type="ECO:0000256" key="3">
    <source>
        <dbReference type="ARBA" id="ARBA00022692"/>
    </source>
</evidence>
<dbReference type="EMBL" id="CALNXK010000047">
    <property type="protein sequence ID" value="CAH3129701.1"/>
    <property type="molecule type" value="Genomic_DNA"/>
</dbReference>
<feature type="transmembrane region" description="Helical" evidence="8">
    <location>
        <begin position="486"/>
        <end position="505"/>
    </location>
</feature>
<dbReference type="Proteomes" id="UP001159405">
    <property type="component" value="Unassembled WGS sequence"/>
</dbReference>
<comment type="subcellular location">
    <subcellularLocation>
        <location evidence="1">Membrane</location>
        <topology evidence="1">Multi-pass membrane protein</topology>
    </subcellularLocation>
</comment>
<feature type="transmembrane region" description="Helical" evidence="8">
    <location>
        <begin position="264"/>
        <end position="283"/>
    </location>
</feature>
<comment type="caution">
    <text evidence="9">The sequence shown here is derived from an EMBL/GenBank/DDBJ whole genome shotgun (WGS) entry which is preliminary data.</text>
</comment>
<accession>A0ABN8P1Q0</accession>
<keyword evidence="10" id="KW-1185">Reference proteome</keyword>
<evidence type="ECO:0000256" key="7">
    <source>
        <dbReference type="SAM" id="MobiDB-lite"/>
    </source>
</evidence>
<sequence>MSAIFCFHNQNNSSLPEPTALFGVQFVLSVVMATMLQKFSPYISLARWILCNNHLVRYLHPTDDELKSLIGKNATGHATKGKGRKATSADSRKRQTNAAPAGINSDDLKTFTVPCNIDVQLDKAMIEEIDLLPQFLYSDYKWLIDFSFCAVVINVLVEIFAFFLPEIYTQELNLALVWNFLVIFFSLKVLFSLAAAYWRGDDTGERSMCLTFGLFFFVVAMAVLVIDESLLDFGLDKGYESFSEKVTEFMEKQGISSSGPTPRWVFKLFLAVASAVLGAFLSFPGMRLANMYLDSLFYCRETRFMLVCLHVNFVAPLFLILLWVTPIVQGPLLAGSWKDPNSKDSQPILTEKGYNNLRFSLLLLFCVLRLSLVWRHLQSYLDMAHERIEKMKKETGRISNVDLQRKVARVFYYLSAAALQYLAPTILLLFSVLMLRTLGCSDWNSNPVGVSRIQYSSLISNSTREAALSLRGVLTPALFQGIMSYMVWWVCVSWLITSVFGVVYLKMFEAS</sequence>
<feature type="transmembrane region" description="Helical" evidence="8">
    <location>
        <begin position="410"/>
        <end position="435"/>
    </location>
</feature>
<feature type="transmembrane region" description="Helical" evidence="8">
    <location>
        <begin position="176"/>
        <end position="197"/>
    </location>
</feature>
<keyword evidence="5 8" id="KW-0472">Membrane</keyword>
<dbReference type="Pfam" id="PF10268">
    <property type="entry name" value="Tmemb_161AB"/>
    <property type="match status" value="1"/>
</dbReference>
<feature type="transmembrane region" description="Helical" evidence="8">
    <location>
        <begin position="359"/>
        <end position="377"/>
    </location>
</feature>
<proteinExistence type="inferred from homology"/>
<dbReference type="PANTHER" id="PTHR13624:SF6">
    <property type="entry name" value="EMEI"/>
    <property type="match status" value="1"/>
</dbReference>
<feature type="transmembrane region" description="Helical" evidence="8">
    <location>
        <begin position="142"/>
        <end position="164"/>
    </location>
</feature>
<keyword evidence="4 8" id="KW-1133">Transmembrane helix</keyword>
<evidence type="ECO:0008006" key="11">
    <source>
        <dbReference type="Google" id="ProtNLM"/>
    </source>
</evidence>
<evidence type="ECO:0000256" key="6">
    <source>
        <dbReference type="ARBA" id="ARBA00023180"/>
    </source>
</evidence>
<keyword evidence="6" id="KW-0325">Glycoprotein</keyword>
<protein>
    <recommendedName>
        <fullName evidence="11">Transmembrane protein 161B</fullName>
    </recommendedName>
</protein>
<evidence type="ECO:0000256" key="5">
    <source>
        <dbReference type="ARBA" id="ARBA00023136"/>
    </source>
</evidence>
<comment type="similarity">
    <text evidence="2">Belongs to the TMEM161 family.</text>
</comment>
<name>A0ABN8P1Q0_9CNID</name>
<evidence type="ECO:0000256" key="4">
    <source>
        <dbReference type="ARBA" id="ARBA00022989"/>
    </source>
</evidence>
<dbReference type="InterPro" id="IPR019395">
    <property type="entry name" value="Transmembrane_161A/B"/>
</dbReference>
<evidence type="ECO:0000313" key="9">
    <source>
        <dbReference type="EMBL" id="CAH3129701.1"/>
    </source>
</evidence>
<dbReference type="PANTHER" id="PTHR13624">
    <property type="entry name" value="RE42071P"/>
    <property type="match status" value="1"/>
</dbReference>
<evidence type="ECO:0000313" key="10">
    <source>
        <dbReference type="Proteomes" id="UP001159405"/>
    </source>
</evidence>
<organism evidence="9 10">
    <name type="scientific">Porites lobata</name>
    <dbReference type="NCBI Taxonomy" id="104759"/>
    <lineage>
        <taxon>Eukaryota</taxon>
        <taxon>Metazoa</taxon>
        <taxon>Cnidaria</taxon>
        <taxon>Anthozoa</taxon>
        <taxon>Hexacorallia</taxon>
        <taxon>Scleractinia</taxon>
        <taxon>Fungiina</taxon>
        <taxon>Poritidae</taxon>
        <taxon>Porites</taxon>
    </lineage>
</organism>
<feature type="transmembrane region" description="Helical" evidence="8">
    <location>
        <begin position="209"/>
        <end position="226"/>
    </location>
</feature>
<feature type="transmembrane region" description="Helical" evidence="8">
    <location>
        <begin position="304"/>
        <end position="324"/>
    </location>
</feature>
<evidence type="ECO:0000256" key="8">
    <source>
        <dbReference type="SAM" id="Phobius"/>
    </source>
</evidence>
<keyword evidence="3 8" id="KW-0812">Transmembrane</keyword>
<feature type="region of interest" description="Disordered" evidence="7">
    <location>
        <begin position="75"/>
        <end position="102"/>
    </location>
</feature>